<reference evidence="2" key="1">
    <citation type="journal article" date="2019" name="Int. J. Syst. Evol. Microbiol.">
        <title>The Global Catalogue of Microorganisms (GCM) 10K type strain sequencing project: providing services to taxonomists for standard genome sequencing and annotation.</title>
        <authorList>
            <consortium name="The Broad Institute Genomics Platform"/>
            <consortium name="The Broad Institute Genome Sequencing Center for Infectious Disease"/>
            <person name="Wu L."/>
            <person name="Ma J."/>
        </authorList>
    </citation>
    <scope>NUCLEOTIDE SEQUENCE [LARGE SCALE GENOMIC DNA]</scope>
    <source>
        <strain evidence="2">CCUG 54781</strain>
    </source>
</reference>
<dbReference type="Gene3D" id="3.40.50.1010">
    <property type="entry name" value="5'-nuclease"/>
    <property type="match status" value="1"/>
</dbReference>
<evidence type="ECO:0000313" key="2">
    <source>
        <dbReference type="Proteomes" id="UP001596550"/>
    </source>
</evidence>
<dbReference type="EMBL" id="JBHTCR010000012">
    <property type="protein sequence ID" value="MFC7348705.1"/>
    <property type="molecule type" value="Genomic_DNA"/>
</dbReference>
<dbReference type="InterPro" id="IPR029060">
    <property type="entry name" value="PIN-like_dom_sf"/>
</dbReference>
<dbReference type="Proteomes" id="UP001596550">
    <property type="component" value="Unassembled WGS sequence"/>
</dbReference>
<evidence type="ECO:0000313" key="1">
    <source>
        <dbReference type="EMBL" id="MFC7348705.1"/>
    </source>
</evidence>
<dbReference type="RefSeq" id="WP_378182925.1">
    <property type="nucleotide sequence ID" value="NZ_JBHTCR010000012.1"/>
</dbReference>
<accession>A0ABW2M5N4</accession>
<keyword evidence="2" id="KW-1185">Reference proteome</keyword>
<dbReference type="SUPFAM" id="SSF88723">
    <property type="entry name" value="PIN domain-like"/>
    <property type="match status" value="1"/>
</dbReference>
<protein>
    <submittedName>
        <fullName evidence="1">DUF4411 family protein</fullName>
    </submittedName>
</protein>
<sequence>MAKYLLDSNIFIQAHRMYYPFDVVPSFWNKILELSNNGIIISIDKVKKELCETNNPDQLSSWCENELDNSFFVDSTSCVDIYAQIAIWTHSSTHFLQSAKDEFLTTDLADPWLIAYAKKHNLTIVTHEISQPQRKNRIKIPEPCIHFGVRYLSPIEMFREIGESF</sequence>
<comment type="caution">
    <text evidence="1">The sequence shown here is derived from an EMBL/GenBank/DDBJ whole genome shotgun (WGS) entry which is preliminary data.</text>
</comment>
<name>A0ABW2M5N4_9FLAO</name>
<dbReference type="PIRSF" id="PIRSF008505">
    <property type="entry name" value="UCP008505"/>
    <property type="match status" value="1"/>
</dbReference>
<gene>
    <name evidence="1" type="ORF">ACFQO9_18455</name>
</gene>
<organism evidence="1 2">
    <name type="scientific">Chryseobacterium zhengzhouense</name>
    <dbReference type="NCBI Taxonomy" id="1636086"/>
    <lineage>
        <taxon>Bacteria</taxon>
        <taxon>Pseudomonadati</taxon>
        <taxon>Bacteroidota</taxon>
        <taxon>Flavobacteriia</taxon>
        <taxon>Flavobacteriales</taxon>
        <taxon>Weeksellaceae</taxon>
        <taxon>Chryseobacterium group</taxon>
        <taxon>Chryseobacterium</taxon>
    </lineage>
</organism>
<dbReference type="Pfam" id="PF14367">
    <property type="entry name" value="DUF4411"/>
    <property type="match status" value="1"/>
</dbReference>
<dbReference type="InterPro" id="IPR016541">
    <property type="entry name" value="UCP008505"/>
</dbReference>
<proteinExistence type="predicted"/>